<evidence type="ECO:0000256" key="5">
    <source>
        <dbReference type="SAM" id="Phobius"/>
    </source>
</evidence>
<dbReference type="InterPro" id="IPR032675">
    <property type="entry name" value="LRR_dom_sf"/>
</dbReference>
<dbReference type="PANTHER" id="PTHR24369:SF210">
    <property type="entry name" value="CHAOPTIN-RELATED"/>
    <property type="match status" value="1"/>
</dbReference>
<dbReference type="Gene3D" id="3.80.10.10">
    <property type="entry name" value="Ribonuclease Inhibitor"/>
    <property type="match status" value="1"/>
</dbReference>
<organism evidence="7 8">
    <name type="scientific">Crassostrea virginica</name>
    <name type="common">Eastern oyster</name>
    <dbReference type="NCBI Taxonomy" id="6565"/>
    <lineage>
        <taxon>Eukaryota</taxon>
        <taxon>Metazoa</taxon>
        <taxon>Spiralia</taxon>
        <taxon>Lophotrochozoa</taxon>
        <taxon>Mollusca</taxon>
        <taxon>Bivalvia</taxon>
        <taxon>Autobranchia</taxon>
        <taxon>Pteriomorphia</taxon>
        <taxon>Ostreida</taxon>
        <taxon>Ostreoidea</taxon>
        <taxon>Ostreidae</taxon>
        <taxon>Crassostrea</taxon>
    </lineage>
</organism>
<dbReference type="SUPFAM" id="SSF52058">
    <property type="entry name" value="L domain-like"/>
    <property type="match status" value="1"/>
</dbReference>
<dbReference type="AlphaFoldDB" id="A0A8B8EVN9"/>
<dbReference type="OrthoDB" id="6066926at2759"/>
<evidence type="ECO:0000313" key="7">
    <source>
        <dbReference type="Proteomes" id="UP000694844"/>
    </source>
</evidence>
<evidence type="ECO:0000256" key="3">
    <source>
        <dbReference type="ARBA" id="ARBA00022737"/>
    </source>
</evidence>
<dbReference type="GO" id="GO:0005886">
    <property type="term" value="C:plasma membrane"/>
    <property type="evidence" value="ECO:0007669"/>
    <property type="project" value="TreeGrafter"/>
</dbReference>
<keyword evidence="1" id="KW-0433">Leucine-rich repeat</keyword>
<gene>
    <name evidence="8" type="primary">LOC111136864</name>
</gene>
<dbReference type="RefSeq" id="XP_022343713.1">
    <property type="nucleotide sequence ID" value="XM_022488005.1"/>
</dbReference>
<accession>A0A8B8EVN9</accession>
<evidence type="ECO:0000313" key="8">
    <source>
        <dbReference type="RefSeq" id="XP_022343713.1"/>
    </source>
</evidence>
<keyword evidence="2 6" id="KW-0732">Signal</keyword>
<dbReference type="PANTHER" id="PTHR24369">
    <property type="entry name" value="ANTIGEN BSP, PUTATIVE-RELATED"/>
    <property type="match status" value="1"/>
</dbReference>
<dbReference type="GeneID" id="111136864"/>
<evidence type="ECO:0000256" key="6">
    <source>
        <dbReference type="SAM" id="SignalP"/>
    </source>
</evidence>
<dbReference type="Proteomes" id="UP000694844">
    <property type="component" value="Chromosome 5"/>
</dbReference>
<keyword evidence="5" id="KW-0472">Membrane</keyword>
<evidence type="ECO:0000256" key="4">
    <source>
        <dbReference type="SAM" id="MobiDB-lite"/>
    </source>
</evidence>
<keyword evidence="5" id="KW-1133">Transmembrane helix</keyword>
<name>A0A8B8EVN9_CRAVI</name>
<dbReference type="Pfam" id="PF13855">
    <property type="entry name" value="LRR_8"/>
    <property type="match status" value="1"/>
</dbReference>
<feature type="signal peptide" evidence="6">
    <location>
        <begin position="1"/>
        <end position="18"/>
    </location>
</feature>
<proteinExistence type="predicted"/>
<keyword evidence="3" id="KW-0677">Repeat</keyword>
<reference evidence="8" key="1">
    <citation type="submission" date="2025-08" db="UniProtKB">
        <authorList>
            <consortium name="RefSeq"/>
        </authorList>
    </citation>
    <scope>IDENTIFICATION</scope>
    <source>
        <tissue evidence="8">Whole sample</tissue>
    </source>
</reference>
<feature type="compositionally biased region" description="Polar residues" evidence="4">
    <location>
        <begin position="375"/>
        <end position="392"/>
    </location>
</feature>
<feature type="region of interest" description="Disordered" evidence="4">
    <location>
        <begin position="356"/>
        <end position="392"/>
    </location>
</feature>
<keyword evidence="5" id="KW-0812">Transmembrane</keyword>
<sequence length="392" mass="42454">MSLRIVVVVLAVCSRVLGNPQGCSYDSSQLLHTCNARAWALPLVFSSFSPQPQRILLREVDGELPNGTPSGPTFSGFSSINTGTFDSNYAPELIIRCTSNGQLIITKAAFADMGWVEELTIEDCDILSLPVQVFSNFGNLNRFAIIGGSIDAMVGDSFTGMNVEKMTTVPDPKGEFVIQNSRLVSGGFAFGALFSQANATRVIIENANLKSIQTDMFYALQKMTYLSLSNNPYTYLPSDLFKGINSLTTVELYGISWACTCTNIWPPTWLQSNNITMNGDPVCSTPTAYENVKMSYFEKEQCPQQDACAKAGQTGFVVGSVCMTVLDIANYALLFTTFVLSLVALGLVIHTKRQVGSAKDSKQKGKPAAKGSAMRRSSASWNKVTDATQSQG</sequence>
<evidence type="ECO:0000256" key="1">
    <source>
        <dbReference type="ARBA" id="ARBA00022614"/>
    </source>
</evidence>
<dbReference type="InterPro" id="IPR050541">
    <property type="entry name" value="LRR_TM_domain-containing"/>
</dbReference>
<dbReference type="InterPro" id="IPR001611">
    <property type="entry name" value="Leu-rich_rpt"/>
</dbReference>
<evidence type="ECO:0000256" key="2">
    <source>
        <dbReference type="ARBA" id="ARBA00022729"/>
    </source>
</evidence>
<keyword evidence="7" id="KW-1185">Reference proteome</keyword>
<dbReference type="KEGG" id="cvn:111136864"/>
<protein>
    <submittedName>
        <fullName evidence="8">Leucine-rich repeat transmembrane protein FLRT1-like</fullName>
    </submittedName>
</protein>
<feature type="chain" id="PRO_5034273673" evidence="6">
    <location>
        <begin position="19"/>
        <end position="392"/>
    </location>
</feature>
<feature type="transmembrane region" description="Helical" evidence="5">
    <location>
        <begin position="328"/>
        <end position="349"/>
    </location>
</feature>